<evidence type="ECO:0000313" key="4">
    <source>
        <dbReference type="Proteomes" id="UP000434580"/>
    </source>
</evidence>
<keyword evidence="5" id="KW-1185">Reference proteome</keyword>
<name>A0A5S9QJ74_9GAMM</name>
<dbReference type="Gene3D" id="2.40.10.220">
    <property type="entry name" value="predicted glycosyltransferase like domains"/>
    <property type="match status" value="1"/>
</dbReference>
<sequence length="89" mass="9605">MNHDNRLHRRSGLAANVILRHPGFGELNLKAHDISDGGISVKLGNHIAPPVGTLVDVIIKSHTGPINAEPVKMEVRHASHGIIGLKFLK</sequence>
<dbReference type="SUPFAM" id="SSF141371">
    <property type="entry name" value="PilZ domain-like"/>
    <property type="match status" value="1"/>
</dbReference>
<gene>
    <name evidence="2" type="ORF">DPBNPPHM_02330</name>
    <name evidence="3" type="ORF">OPDIPICF_03452</name>
</gene>
<evidence type="ECO:0000313" key="2">
    <source>
        <dbReference type="EMBL" id="CAA0117771.1"/>
    </source>
</evidence>
<dbReference type="GO" id="GO:0035438">
    <property type="term" value="F:cyclic-di-GMP binding"/>
    <property type="evidence" value="ECO:0007669"/>
    <property type="project" value="InterPro"/>
</dbReference>
<evidence type="ECO:0000313" key="5">
    <source>
        <dbReference type="Proteomes" id="UP000441399"/>
    </source>
</evidence>
<dbReference type="EMBL" id="CACSII010000019">
    <property type="protein sequence ID" value="CAA0117771.1"/>
    <property type="molecule type" value="Genomic_DNA"/>
</dbReference>
<dbReference type="EMBL" id="CACSIO010000061">
    <property type="protein sequence ID" value="CAA0125355.1"/>
    <property type="molecule type" value="Genomic_DNA"/>
</dbReference>
<evidence type="ECO:0000313" key="3">
    <source>
        <dbReference type="EMBL" id="CAA0125355.1"/>
    </source>
</evidence>
<feature type="domain" description="PilZ" evidence="1">
    <location>
        <begin position="6"/>
        <end position="88"/>
    </location>
</feature>
<proteinExistence type="predicted"/>
<protein>
    <recommendedName>
        <fullName evidence="1">PilZ domain-containing protein</fullName>
    </recommendedName>
</protein>
<reference evidence="4 5" key="1">
    <citation type="submission" date="2019-11" db="EMBL/GenBank/DDBJ databases">
        <authorList>
            <person name="Holert J."/>
        </authorList>
    </citation>
    <scope>NUCLEOTIDE SEQUENCE [LARGE SCALE GENOMIC DNA]</scope>
    <source>
        <strain evidence="2">BC5_2</strain>
        <strain evidence="3">SB11_3</strain>
    </source>
</reference>
<dbReference type="InterPro" id="IPR009875">
    <property type="entry name" value="PilZ_domain"/>
</dbReference>
<dbReference type="Pfam" id="PF07238">
    <property type="entry name" value="PilZ"/>
    <property type="match status" value="1"/>
</dbReference>
<dbReference type="AlphaFoldDB" id="A0A5S9QJ74"/>
<accession>A0A5S9QJ74</accession>
<dbReference type="Proteomes" id="UP000441399">
    <property type="component" value="Unassembled WGS sequence"/>
</dbReference>
<dbReference type="Proteomes" id="UP000434580">
    <property type="component" value="Unassembled WGS sequence"/>
</dbReference>
<organism evidence="2 4">
    <name type="scientific">BD1-7 clade bacterium</name>
    <dbReference type="NCBI Taxonomy" id="2029982"/>
    <lineage>
        <taxon>Bacteria</taxon>
        <taxon>Pseudomonadati</taxon>
        <taxon>Pseudomonadota</taxon>
        <taxon>Gammaproteobacteria</taxon>
        <taxon>Cellvibrionales</taxon>
        <taxon>Spongiibacteraceae</taxon>
        <taxon>BD1-7 clade</taxon>
    </lineage>
</organism>
<evidence type="ECO:0000259" key="1">
    <source>
        <dbReference type="Pfam" id="PF07238"/>
    </source>
</evidence>